<accession>A0AAE3B802</accession>
<reference evidence="1 2" key="1">
    <citation type="submission" date="2021-01" db="EMBL/GenBank/DDBJ databases">
        <title>Diatom-associated Roseobacters Show Island Model of Population Structure.</title>
        <authorList>
            <person name="Qu L."/>
            <person name="Feng X."/>
            <person name="Chen Y."/>
            <person name="Li L."/>
            <person name="Wang X."/>
            <person name="Hu Z."/>
            <person name="Wang H."/>
            <person name="Luo H."/>
        </authorList>
    </citation>
    <scope>NUCLEOTIDE SEQUENCE [LARGE SCALE GENOMIC DNA]</scope>
    <source>
        <strain evidence="1 2">TR60-84</strain>
    </source>
</reference>
<name>A0AAE3B802_9RHOB</name>
<proteinExistence type="predicted"/>
<dbReference type="Pfam" id="PF21983">
    <property type="entry name" value="NikA-like"/>
    <property type="match status" value="1"/>
</dbReference>
<organism evidence="1 2">
    <name type="scientific">Sulfitobacter geojensis</name>
    <dbReference type="NCBI Taxonomy" id="1342299"/>
    <lineage>
        <taxon>Bacteria</taxon>
        <taxon>Pseudomonadati</taxon>
        <taxon>Pseudomonadota</taxon>
        <taxon>Alphaproteobacteria</taxon>
        <taxon>Rhodobacterales</taxon>
        <taxon>Roseobacteraceae</taxon>
        <taxon>Sulfitobacter</taxon>
    </lineage>
</organism>
<protein>
    <submittedName>
        <fullName evidence="1">Uncharacterized protein</fullName>
    </submittedName>
</protein>
<gene>
    <name evidence="1" type="ORF">JQV55_19665</name>
</gene>
<sequence length="175" mass="19122">MTDEEIEVIQELISEGMGDSAIAAQVGRHRTSVVKVRAGTRRKSVTTGGKQLQVRLTDEEYAAFKSEVDRLGITLSEGGRRLVRHSLGVLEVDAREIDALANVRRELNAIGSDLNQLLNLARSGALEVGDEDESLLERLDLKVDDMVNQLIAFVGAGRRKTFVRAVFPPEGPIDG</sequence>
<dbReference type="EMBL" id="JAFBRM010000009">
    <property type="protein sequence ID" value="MBM1715797.1"/>
    <property type="molecule type" value="Genomic_DNA"/>
</dbReference>
<evidence type="ECO:0000313" key="2">
    <source>
        <dbReference type="Proteomes" id="UP000732193"/>
    </source>
</evidence>
<comment type="caution">
    <text evidence="1">The sequence shown here is derived from an EMBL/GenBank/DDBJ whole genome shotgun (WGS) entry which is preliminary data.</text>
</comment>
<dbReference type="RefSeq" id="WP_203243520.1">
    <property type="nucleotide sequence ID" value="NZ_JAFBRH010000008.1"/>
</dbReference>
<evidence type="ECO:0000313" key="1">
    <source>
        <dbReference type="EMBL" id="MBM1715797.1"/>
    </source>
</evidence>
<dbReference type="InterPro" id="IPR053842">
    <property type="entry name" value="NikA-like"/>
</dbReference>
<dbReference type="Proteomes" id="UP000732193">
    <property type="component" value="Unassembled WGS sequence"/>
</dbReference>
<dbReference type="AlphaFoldDB" id="A0AAE3B802"/>
<keyword evidence="2" id="KW-1185">Reference proteome</keyword>